<proteinExistence type="predicted"/>
<feature type="region of interest" description="Disordered" evidence="1">
    <location>
        <begin position="1"/>
        <end position="37"/>
    </location>
</feature>
<evidence type="ECO:0000313" key="2">
    <source>
        <dbReference type="EMBL" id="MPC97038.1"/>
    </source>
</evidence>
<comment type="caution">
    <text evidence="2">The sequence shown here is derived from an EMBL/GenBank/DDBJ whole genome shotgun (WGS) entry which is preliminary data.</text>
</comment>
<dbReference type="EMBL" id="VSRR010108332">
    <property type="protein sequence ID" value="MPC97038.1"/>
    <property type="molecule type" value="Genomic_DNA"/>
</dbReference>
<gene>
    <name evidence="2" type="ORF">E2C01_092326</name>
</gene>
<dbReference type="Proteomes" id="UP000324222">
    <property type="component" value="Unassembled WGS sequence"/>
</dbReference>
<accession>A0A5B7JVH5</accession>
<keyword evidence="3" id="KW-1185">Reference proteome</keyword>
<evidence type="ECO:0000256" key="1">
    <source>
        <dbReference type="SAM" id="MobiDB-lite"/>
    </source>
</evidence>
<reference evidence="2 3" key="1">
    <citation type="submission" date="2019-05" db="EMBL/GenBank/DDBJ databases">
        <title>Another draft genome of Portunus trituberculatus and its Hox gene families provides insights of decapod evolution.</title>
        <authorList>
            <person name="Jeong J.-H."/>
            <person name="Song I."/>
            <person name="Kim S."/>
            <person name="Choi T."/>
            <person name="Kim D."/>
            <person name="Ryu S."/>
            <person name="Kim W."/>
        </authorList>
    </citation>
    <scope>NUCLEOTIDE SEQUENCE [LARGE SCALE GENOMIC DNA]</scope>
    <source>
        <tissue evidence="2">Muscle</tissue>
    </source>
</reference>
<protein>
    <submittedName>
        <fullName evidence="2">Uncharacterized protein</fullName>
    </submittedName>
</protein>
<name>A0A5B7JVH5_PORTR</name>
<dbReference type="AlphaFoldDB" id="A0A5B7JVH5"/>
<evidence type="ECO:0000313" key="3">
    <source>
        <dbReference type="Proteomes" id="UP000324222"/>
    </source>
</evidence>
<sequence length="108" mass="12112">MSPTFLDSLTRGIRDRTAQGKKAPHLSCRTQRRKNSADQQIYHHGIITCTRPSNYSPGITKNTLYSMRNFRFHGMMTVACLKCVEVAGRPLYTALPSLAAEGGRGRER</sequence>
<organism evidence="2 3">
    <name type="scientific">Portunus trituberculatus</name>
    <name type="common">Swimming crab</name>
    <name type="synonym">Neptunus trituberculatus</name>
    <dbReference type="NCBI Taxonomy" id="210409"/>
    <lineage>
        <taxon>Eukaryota</taxon>
        <taxon>Metazoa</taxon>
        <taxon>Ecdysozoa</taxon>
        <taxon>Arthropoda</taxon>
        <taxon>Crustacea</taxon>
        <taxon>Multicrustacea</taxon>
        <taxon>Malacostraca</taxon>
        <taxon>Eumalacostraca</taxon>
        <taxon>Eucarida</taxon>
        <taxon>Decapoda</taxon>
        <taxon>Pleocyemata</taxon>
        <taxon>Brachyura</taxon>
        <taxon>Eubrachyura</taxon>
        <taxon>Portunoidea</taxon>
        <taxon>Portunidae</taxon>
        <taxon>Portuninae</taxon>
        <taxon>Portunus</taxon>
    </lineage>
</organism>